<evidence type="ECO:0000313" key="5">
    <source>
        <dbReference type="Proteomes" id="UP001589576"/>
    </source>
</evidence>
<dbReference type="InterPro" id="IPR037682">
    <property type="entry name" value="TonB_C"/>
</dbReference>
<dbReference type="PANTHER" id="PTHR33446">
    <property type="entry name" value="PROTEIN TONB-RELATED"/>
    <property type="match status" value="1"/>
</dbReference>
<reference evidence="4 5" key="1">
    <citation type="submission" date="2024-09" db="EMBL/GenBank/DDBJ databases">
        <authorList>
            <person name="Sun Q."/>
            <person name="Mori K."/>
        </authorList>
    </citation>
    <scope>NUCLEOTIDE SEQUENCE [LARGE SCALE GENOMIC DNA]</scope>
    <source>
        <strain evidence="4 5">CECT 8460</strain>
    </source>
</reference>
<keyword evidence="5" id="KW-1185">Reference proteome</keyword>
<evidence type="ECO:0000256" key="1">
    <source>
        <dbReference type="SAM" id="MobiDB-lite"/>
    </source>
</evidence>
<accession>A0ABV5GAA3</accession>
<evidence type="ECO:0000259" key="3">
    <source>
        <dbReference type="Pfam" id="PF03544"/>
    </source>
</evidence>
<proteinExistence type="predicted"/>
<dbReference type="RefSeq" id="WP_290285499.1">
    <property type="nucleotide sequence ID" value="NZ_JAUFQN010000019.1"/>
</dbReference>
<dbReference type="Gene3D" id="3.30.1150.10">
    <property type="match status" value="1"/>
</dbReference>
<feature type="region of interest" description="Disordered" evidence="1">
    <location>
        <begin position="80"/>
        <end position="106"/>
    </location>
</feature>
<dbReference type="EMBL" id="JBHMFB010000001">
    <property type="protein sequence ID" value="MFB9088058.1"/>
    <property type="molecule type" value="Genomic_DNA"/>
</dbReference>
<keyword evidence="2" id="KW-0472">Membrane</keyword>
<feature type="transmembrane region" description="Helical" evidence="2">
    <location>
        <begin position="37"/>
        <end position="57"/>
    </location>
</feature>
<name>A0ABV5GAA3_9FLAO</name>
<feature type="region of interest" description="Disordered" evidence="1">
    <location>
        <begin position="125"/>
        <end position="160"/>
    </location>
</feature>
<gene>
    <name evidence="4" type="ORF">ACFFUU_00430</name>
</gene>
<feature type="compositionally biased region" description="Polar residues" evidence="1">
    <location>
        <begin position="96"/>
        <end position="106"/>
    </location>
</feature>
<comment type="caution">
    <text evidence="4">The sequence shown here is derived from an EMBL/GenBank/DDBJ whole genome shotgun (WGS) entry which is preliminary data.</text>
</comment>
<dbReference type="SUPFAM" id="SSF74653">
    <property type="entry name" value="TolA/TonB C-terminal domain"/>
    <property type="match status" value="1"/>
</dbReference>
<keyword evidence="2" id="KW-1133">Transmembrane helix</keyword>
<feature type="compositionally biased region" description="Low complexity" evidence="1">
    <location>
        <begin position="125"/>
        <end position="136"/>
    </location>
</feature>
<dbReference type="Proteomes" id="UP001589576">
    <property type="component" value="Unassembled WGS sequence"/>
</dbReference>
<dbReference type="PANTHER" id="PTHR33446:SF2">
    <property type="entry name" value="PROTEIN TONB"/>
    <property type="match status" value="1"/>
</dbReference>
<dbReference type="InterPro" id="IPR051045">
    <property type="entry name" value="TonB-dependent_transducer"/>
</dbReference>
<protein>
    <submittedName>
        <fullName evidence="4">Energy transducer TonB</fullName>
    </submittedName>
</protein>
<evidence type="ECO:0000313" key="4">
    <source>
        <dbReference type="EMBL" id="MFB9088058.1"/>
    </source>
</evidence>
<evidence type="ECO:0000256" key="2">
    <source>
        <dbReference type="SAM" id="Phobius"/>
    </source>
</evidence>
<keyword evidence="2" id="KW-0812">Transmembrane</keyword>
<organism evidence="4 5">
    <name type="scientific">Flavobacterium paronense</name>
    <dbReference type="NCBI Taxonomy" id="1392775"/>
    <lineage>
        <taxon>Bacteria</taxon>
        <taxon>Pseudomonadati</taxon>
        <taxon>Bacteroidota</taxon>
        <taxon>Flavobacteriia</taxon>
        <taxon>Flavobacteriales</taxon>
        <taxon>Flavobacteriaceae</taxon>
        <taxon>Flavobacterium</taxon>
    </lineage>
</organism>
<sequence>MSNVSIYEKNWIDLVFEDKNKAYGAYQLRQENQKTTLFALLGGVLFVLAAIGLWLFFSSFISDSIVKPIGETGTVITLSDFHPPKTETAKPKKVQTHTQSPAEPTNNLNFLVASNPLVTDNVQTNNNLPTNQNTIPGTGGGIDTPTIGDSAPTTATIPVVDNNPKITSELDRLPEFPGGIKKFYDYVGYNFEKPNVDENVSSMNVIMSFVIEKDGSMTDIKALRSSDKSIEREAIRVLKSLKIKWSPGFKDGEKVRVLYTLPIKVAL</sequence>
<dbReference type="Pfam" id="PF03544">
    <property type="entry name" value="TonB_C"/>
    <property type="match status" value="1"/>
</dbReference>
<feature type="domain" description="TonB C-terminal" evidence="3">
    <location>
        <begin position="204"/>
        <end position="263"/>
    </location>
</feature>